<sequence>MAMSSRVPKSKNRPLHPLGTNSTTTILSSPHSM</sequence>
<accession>A0A0A9A796</accession>
<reference evidence="2" key="1">
    <citation type="submission" date="2014-09" db="EMBL/GenBank/DDBJ databases">
        <authorList>
            <person name="Magalhaes I.L.F."/>
            <person name="Oliveira U."/>
            <person name="Santos F.R."/>
            <person name="Vidigal T.H.D.A."/>
            <person name="Brescovit A.D."/>
            <person name="Santos A.J."/>
        </authorList>
    </citation>
    <scope>NUCLEOTIDE SEQUENCE</scope>
    <source>
        <tissue evidence="2">Shoot tissue taken approximately 20 cm above the soil surface</tissue>
    </source>
</reference>
<name>A0A0A9A796_ARUDO</name>
<proteinExistence type="predicted"/>
<evidence type="ECO:0000313" key="2">
    <source>
        <dbReference type="EMBL" id="JAD47534.1"/>
    </source>
</evidence>
<dbReference type="AlphaFoldDB" id="A0A0A9A796"/>
<organism evidence="2">
    <name type="scientific">Arundo donax</name>
    <name type="common">Giant reed</name>
    <name type="synonym">Donax arundinaceus</name>
    <dbReference type="NCBI Taxonomy" id="35708"/>
    <lineage>
        <taxon>Eukaryota</taxon>
        <taxon>Viridiplantae</taxon>
        <taxon>Streptophyta</taxon>
        <taxon>Embryophyta</taxon>
        <taxon>Tracheophyta</taxon>
        <taxon>Spermatophyta</taxon>
        <taxon>Magnoliopsida</taxon>
        <taxon>Liliopsida</taxon>
        <taxon>Poales</taxon>
        <taxon>Poaceae</taxon>
        <taxon>PACMAD clade</taxon>
        <taxon>Arundinoideae</taxon>
        <taxon>Arundineae</taxon>
        <taxon>Arundo</taxon>
    </lineage>
</organism>
<protein>
    <submittedName>
        <fullName evidence="2">Uncharacterized protein</fullName>
    </submittedName>
</protein>
<dbReference type="EMBL" id="GBRH01250361">
    <property type="protein sequence ID" value="JAD47534.1"/>
    <property type="molecule type" value="Transcribed_RNA"/>
</dbReference>
<feature type="compositionally biased region" description="Polar residues" evidence="1">
    <location>
        <begin position="19"/>
        <end position="33"/>
    </location>
</feature>
<evidence type="ECO:0000256" key="1">
    <source>
        <dbReference type="SAM" id="MobiDB-lite"/>
    </source>
</evidence>
<feature type="region of interest" description="Disordered" evidence="1">
    <location>
        <begin position="1"/>
        <end position="33"/>
    </location>
</feature>
<reference evidence="2" key="2">
    <citation type="journal article" date="2015" name="Data Brief">
        <title>Shoot transcriptome of the giant reed, Arundo donax.</title>
        <authorList>
            <person name="Barrero R.A."/>
            <person name="Guerrero F.D."/>
            <person name="Moolhuijzen P."/>
            <person name="Goolsby J.A."/>
            <person name="Tidwell J."/>
            <person name="Bellgard S.E."/>
            <person name="Bellgard M.I."/>
        </authorList>
    </citation>
    <scope>NUCLEOTIDE SEQUENCE</scope>
    <source>
        <tissue evidence="2">Shoot tissue taken approximately 20 cm above the soil surface</tissue>
    </source>
</reference>